<dbReference type="Proteomes" id="UP001212803">
    <property type="component" value="Chromosome"/>
</dbReference>
<dbReference type="PANTHER" id="PTHR46517:SF1">
    <property type="entry name" value="FRUCTOSE-2,6-BISPHOSPHATASE TIGAR"/>
    <property type="match status" value="1"/>
</dbReference>
<gene>
    <name evidence="2" type="ORF">O0235_02700</name>
</gene>
<dbReference type="CDD" id="cd07067">
    <property type="entry name" value="HP_PGM_like"/>
    <property type="match status" value="1"/>
</dbReference>
<protein>
    <submittedName>
        <fullName evidence="2">Histidine phosphatase family protein</fullName>
    </submittedName>
</protein>
<dbReference type="SUPFAM" id="SSF53254">
    <property type="entry name" value="Phosphoglycerate mutase-like"/>
    <property type="match status" value="1"/>
</dbReference>
<dbReference type="InterPro" id="IPR051695">
    <property type="entry name" value="Phosphoglycerate_Mutase"/>
</dbReference>
<dbReference type="SMART" id="SM00855">
    <property type="entry name" value="PGAM"/>
    <property type="match status" value="1"/>
</dbReference>
<dbReference type="PANTHER" id="PTHR46517">
    <property type="entry name" value="FRUCTOSE-2,6-BISPHOSPHATASE TIGAR"/>
    <property type="match status" value="1"/>
</dbReference>
<keyword evidence="3" id="KW-1185">Reference proteome</keyword>
<keyword evidence="1" id="KW-0378">Hydrolase</keyword>
<dbReference type="InterPro" id="IPR013078">
    <property type="entry name" value="His_Pase_superF_clade-1"/>
</dbReference>
<dbReference type="Gene3D" id="3.40.50.1240">
    <property type="entry name" value="Phosphoglycerate mutase-like"/>
    <property type="match status" value="1"/>
</dbReference>
<dbReference type="InterPro" id="IPR029033">
    <property type="entry name" value="His_PPase_superfam"/>
</dbReference>
<evidence type="ECO:0000256" key="1">
    <source>
        <dbReference type="ARBA" id="ARBA00022801"/>
    </source>
</evidence>
<dbReference type="EMBL" id="CP115149">
    <property type="protein sequence ID" value="WBL36492.1"/>
    <property type="molecule type" value="Genomic_DNA"/>
</dbReference>
<evidence type="ECO:0000313" key="3">
    <source>
        <dbReference type="Proteomes" id="UP001212803"/>
    </source>
</evidence>
<dbReference type="RefSeq" id="WP_270057015.1">
    <property type="nucleotide sequence ID" value="NZ_CP115149.1"/>
</dbReference>
<proteinExistence type="predicted"/>
<reference evidence="2 3" key="1">
    <citation type="journal article" date="2023" name="ISME J.">
        <title>Thermophilic Dehalococcoidia with unusual traits shed light on an unexpected past.</title>
        <authorList>
            <person name="Palmer M."/>
            <person name="Covington J.K."/>
            <person name="Zhou E.M."/>
            <person name="Thomas S.C."/>
            <person name="Habib N."/>
            <person name="Seymour C.O."/>
            <person name="Lai D."/>
            <person name="Johnston J."/>
            <person name="Hashimi A."/>
            <person name="Jiao J.Y."/>
            <person name="Muok A.R."/>
            <person name="Liu L."/>
            <person name="Xian W.D."/>
            <person name="Zhi X.Y."/>
            <person name="Li M.M."/>
            <person name="Silva L.P."/>
            <person name="Bowen B.P."/>
            <person name="Louie K."/>
            <person name="Briegel A."/>
            <person name="Pett-Ridge J."/>
            <person name="Weber P.K."/>
            <person name="Tocheva E.I."/>
            <person name="Woyke T."/>
            <person name="Northen T.R."/>
            <person name="Mayali X."/>
            <person name="Li W.J."/>
            <person name="Hedlund B.P."/>
        </authorList>
    </citation>
    <scope>NUCLEOTIDE SEQUENCE [LARGE SCALE GENOMIC DNA]</scope>
    <source>
        <strain evidence="2 3">YIM 72310</strain>
    </source>
</reference>
<dbReference type="Pfam" id="PF00300">
    <property type="entry name" value="His_Phos_1"/>
    <property type="match status" value="1"/>
</dbReference>
<evidence type="ECO:0000313" key="2">
    <source>
        <dbReference type="EMBL" id="WBL36492.1"/>
    </source>
</evidence>
<organism evidence="2 3">
    <name type="scientific">Tepidiforma flava</name>
    <dbReference type="NCBI Taxonomy" id="3004094"/>
    <lineage>
        <taxon>Bacteria</taxon>
        <taxon>Bacillati</taxon>
        <taxon>Chloroflexota</taxon>
        <taxon>Tepidiformia</taxon>
        <taxon>Tepidiformales</taxon>
        <taxon>Tepidiformaceae</taxon>
        <taxon>Tepidiforma</taxon>
    </lineage>
</organism>
<name>A0ABY7M8M2_9CHLR</name>
<accession>A0ABY7M8M2</accession>
<sequence>MTSVRRVRTIDLENPFVDSFEGMVEILLIRHGEQKFFENIPLGQAYDAPLSELGQKQAEAVGLRLAPARLGRVYSSDMRRAHDTAKAIAVHHGLEPVVIPDLREIDLWQRARRTRASSISTPANSSPTSTAR</sequence>